<dbReference type="Proteomes" id="UP000078595">
    <property type="component" value="Chromosome 3"/>
</dbReference>
<feature type="transmembrane region" description="Helical" evidence="1">
    <location>
        <begin position="164"/>
        <end position="185"/>
    </location>
</feature>
<evidence type="ECO:0000313" key="3">
    <source>
        <dbReference type="EMBL" id="WWC60405.1"/>
    </source>
</evidence>
<keyword evidence="1" id="KW-0472">Membrane</keyword>
<dbReference type="OrthoDB" id="2565893at2759"/>
<gene>
    <name evidence="2" type="ORF">I303_02996</name>
    <name evidence="3" type="ORF">I303_102977</name>
</gene>
<evidence type="ECO:0000256" key="1">
    <source>
        <dbReference type="SAM" id="Phobius"/>
    </source>
</evidence>
<reference evidence="3" key="3">
    <citation type="submission" date="2024-02" db="EMBL/GenBank/DDBJ databases">
        <title>Comparative genomics of Cryptococcus and Kwoniella reveals pathogenesis evolution and contrasting modes of karyotype evolution via chromosome fusion or intercentromeric recombination.</title>
        <authorList>
            <person name="Coelho M.A."/>
            <person name="David-Palma M."/>
            <person name="Shea T."/>
            <person name="Bowers K."/>
            <person name="McGinley-Smith S."/>
            <person name="Mohammad A.W."/>
            <person name="Gnirke A."/>
            <person name="Yurkov A.M."/>
            <person name="Nowrousian M."/>
            <person name="Sun S."/>
            <person name="Cuomo C.A."/>
            <person name="Heitman J."/>
        </authorList>
    </citation>
    <scope>NUCLEOTIDE SEQUENCE</scope>
    <source>
        <strain evidence="3">CBS 10117</strain>
    </source>
</reference>
<feature type="transmembrane region" description="Helical" evidence="1">
    <location>
        <begin position="205"/>
        <end position="228"/>
    </location>
</feature>
<keyword evidence="1" id="KW-1133">Transmembrane helix</keyword>
<sequence>MRTTVYFQKRIQWRRQFWHSVIPVLTIIFMVLFVLSPPTATGLSLYEITDKPKNYTVIENDQRKRDEQGAEAEAEKTFRILMGPGGGCMKYQKEKSICQRTFAFKPSSSYLHLASNQTLTEKFPTTSFLLMNHVTLGLTVLGFLLFSVAPFLPGFYDRAALTTIWAFVSSVFLLFIGNASATLYLKHRLKGCVPEMRVKLDNGFVYVFFLMFMSLLTMIDACAIAGGIKRDPPPINQDDLTA</sequence>
<evidence type="ECO:0000313" key="4">
    <source>
        <dbReference type="Proteomes" id="UP000078595"/>
    </source>
</evidence>
<feature type="transmembrane region" description="Helical" evidence="1">
    <location>
        <begin position="17"/>
        <end position="36"/>
    </location>
</feature>
<reference evidence="3" key="2">
    <citation type="submission" date="2013-07" db="EMBL/GenBank/DDBJ databases">
        <authorList>
            <consortium name="The Broad Institute Genome Sequencing Platform"/>
            <person name="Cuomo C."/>
            <person name="Litvintseva A."/>
            <person name="Chen Y."/>
            <person name="Heitman J."/>
            <person name="Sun S."/>
            <person name="Springer D."/>
            <person name="Dromer F."/>
            <person name="Young S.K."/>
            <person name="Zeng Q."/>
            <person name="Gargeya S."/>
            <person name="Fitzgerald M."/>
            <person name="Abouelleil A."/>
            <person name="Alvarado L."/>
            <person name="Berlin A.M."/>
            <person name="Chapman S.B."/>
            <person name="Dewar J."/>
            <person name="Goldberg J."/>
            <person name="Griggs A."/>
            <person name="Gujja S."/>
            <person name="Hansen M."/>
            <person name="Howarth C."/>
            <person name="Imamovic A."/>
            <person name="Larimer J."/>
            <person name="McCowan C."/>
            <person name="Murphy C."/>
            <person name="Pearson M."/>
            <person name="Priest M."/>
            <person name="Roberts A."/>
            <person name="Saif S."/>
            <person name="Shea T."/>
            <person name="Sykes S."/>
            <person name="Wortman J."/>
            <person name="Nusbaum C."/>
            <person name="Birren B."/>
        </authorList>
    </citation>
    <scope>NUCLEOTIDE SEQUENCE</scope>
    <source>
        <strain evidence="3">CBS 10117</strain>
    </source>
</reference>
<accession>A0A1A6AA91</accession>
<dbReference type="EMBL" id="KI894029">
    <property type="protein sequence ID" value="OBR86974.1"/>
    <property type="molecule type" value="Genomic_DNA"/>
</dbReference>
<dbReference type="GeneID" id="28966695"/>
<dbReference type="AlphaFoldDB" id="A0A1A6AA91"/>
<proteinExistence type="predicted"/>
<keyword evidence="1" id="KW-0812">Transmembrane</keyword>
<feature type="transmembrane region" description="Helical" evidence="1">
    <location>
        <begin position="130"/>
        <end position="152"/>
    </location>
</feature>
<dbReference type="KEGG" id="kdj:28966695"/>
<dbReference type="EMBL" id="CP144532">
    <property type="protein sequence ID" value="WWC60405.1"/>
    <property type="molecule type" value="Genomic_DNA"/>
</dbReference>
<reference evidence="2" key="1">
    <citation type="submission" date="2013-07" db="EMBL/GenBank/DDBJ databases">
        <title>The Genome Sequence of Cryptococcus dejecticola CBS10117.</title>
        <authorList>
            <consortium name="The Broad Institute Genome Sequencing Platform"/>
            <person name="Cuomo C."/>
            <person name="Litvintseva A."/>
            <person name="Chen Y."/>
            <person name="Heitman J."/>
            <person name="Sun S."/>
            <person name="Springer D."/>
            <person name="Dromer F."/>
            <person name="Young S.K."/>
            <person name="Zeng Q."/>
            <person name="Gargeya S."/>
            <person name="Fitzgerald M."/>
            <person name="Abouelleil A."/>
            <person name="Alvarado L."/>
            <person name="Berlin A.M."/>
            <person name="Chapman S.B."/>
            <person name="Dewar J."/>
            <person name="Goldberg J."/>
            <person name="Griggs A."/>
            <person name="Gujja S."/>
            <person name="Hansen M."/>
            <person name="Howarth C."/>
            <person name="Imamovic A."/>
            <person name="Larimer J."/>
            <person name="McCowan C."/>
            <person name="Murphy C."/>
            <person name="Pearson M."/>
            <person name="Priest M."/>
            <person name="Roberts A."/>
            <person name="Saif S."/>
            <person name="Shea T."/>
            <person name="Sykes S."/>
            <person name="Wortman J."/>
            <person name="Nusbaum C."/>
            <person name="Birren B."/>
        </authorList>
    </citation>
    <scope>NUCLEOTIDE SEQUENCE [LARGE SCALE GENOMIC DNA]</scope>
    <source>
        <strain evidence="2">CBS 10117</strain>
    </source>
</reference>
<name>A0A1A6AA91_9TREE</name>
<keyword evidence="4" id="KW-1185">Reference proteome</keyword>
<protein>
    <submittedName>
        <fullName evidence="2">Uncharacterized protein</fullName>
    </submittedName>
</protein>
<dbReference type="RefSeq" id="XP_018264816.1">
    <property type="nucleotide sequence ID" value="XM_018406322.1"/>
</dbReference>
<evidence type="ECO:0000313" key="2">
    <source>
        <dbReference type="EMBL" id="OBR86974.1"/>
    </source>
</evidence>
<organism evidence="2">
    <name type="scientific">Kwoniella dejecticola CBS 10117</name>
    <dbReference type="NCBI Taxonomy" id="1296121"/>
    <lineage>
        <taxon>Eukaryota</taxon>
        <taxon>Fungi</taxon>
        <taxon>Dikarya</taxon>
        <taxon>Basidiomycota</taxon>
        <taxon>Agaricomycotina</taxon>
        <taxon>Tremellomycetes</taxon>
        <taxon>Tremellales</taxon>
        <taxon>Cryptococcaceae</taxon>
        <taxon>Kwoniella</taxon>
    </lineage>
</organism>
<dbReference type="VEuPathDB" id="FungiDB:I303_02996"/>